<dbReference type="GO" id="GO:0016791">
    <property type="term" value="F:phosphatase activity"/>
    <property type="evidence" value="ECO:0007669"/>
    <property type="project" value="TreeGrafter"/>
</dbReference>
<sequence length="267" mass="30576">MHSTIKFIATDMDGTLLDPNGQLTPDFFPLYERIKKQGIHFAPASGRQYYSLKDMFSRIENELIFIAENGTLVMQNDEELYSCTLDTAAAKQIIKTTRALENTYMVLCGKRSAYIETQDPKALEEIRKYYHRCEYVEDLLSVEDDFIKVAICNFEGAEEHVFPTINARFGAEYQVVVSANIWLDVMNKEASKGAAIRFLQQHLGFKFEETMSFGDYFNDVEMLKESYHSYAMDNAHPEIKKLSRFIAPSNDKAGVLTVIDNYLASIE</sequence>
<gene>
    <name evidence="1" type="primary">ybjI</name>
    <name evidence="1" type="ORF">VTH8203_02217</name>
</gene>
<evidence type="ECO:0000313" key="1">
    <source>
        <dbReference type="EMBL" id="SNX48596.1"/>
    </source>
</evidence>
<accession>A0A240EJ32</accession>
<dbReference type="InterPro" id="IPR006379">
    <property type="entry name" value="HAD-SF_hydro_IIB"/>
</dbReference>
<dbReference type="PANTHER" id="PTHR10000">
    <property type="entry name" value="PHOSPHOSERINE PHOSPHATASE"/>
    <property type="match status" value="1"/>
</dbReference>
<dbReference type="SFLD" id="SFLDG01144">
    <property type="entry name" value="C2.B.4:_PGP_Like"/>
    <property type="match status" value="1"/>
</dbReference>
<dbReference type="PANTHER" id="PTHR10000:SF53">
    <property type="entry name" value="5-AMINO-6-(5-PHOSPHO-D-RIBITYLAMINO)URACIL PHOSPHATASE YBJI-RELATED"/>
    <property type="match status" value="1"/>
</dbReference>
<dbReference type="NCBIfam" id="TIGR00099">
    <property type="entry name" value="Cof-subfamily"/>
    <property type="match status" value="1"/>
</dbReference>
<evidence type="ECO:0000313" key="2">
    <source>
        <dbReference type="Proteomes" id="UP000219336"/>
    </source>
</evidence>
<dbReference type="SFLD" id="SFLDS00003">
    <property type="entry name" value="Haloacid_Dehalogenase"/>
    <property type="match status" value="1"/>
</dbReference>
<dbReference type="RefSeq" id="WP_096993753.1">
    <property type="nucleotide sequence ID" value="NZ_JBHSII010000001.1"/>
</dbReference>
<keyword evidence="2" id="KW-1185">Reference proteome</keyword>
<dbReference type="InterPro" id="IPR000150">
    <property type="entry name" value="Cof"/>
</dbReference>
<keyword evidence="1" id="KW-0378">Hydrolase</keyword>
<dbReference type="SFLD" id="SFLDG01140">
    <property type="entry name" value="C2.B:_Phosphomannomutase_and_P"/>
    <property type="match status" value="1"/>
</dbReference>
<dbReference type="Pfam" id="PF08282">
    <property type="entry name" value="Hydrolase_3"/>
    <property type="match status" value="1"/>
</dbReference>
<dbReference type="Gene3D" id="3.30.1240.10">
    <property type="match status" value="1"/>
</dbReference>
<dbReference type="SUPFAM" id="SSF56784">
    <property type="entry name" value="HAD-like"/>
    <property type="match status" value="1"/>
</dbReference>
<name>A0A240EJ32_9VIBR</name>
<organism evidence="1 2">
    <name type="scientific">Vibrio thalassae</name>
    <dbReference type="NCBI Taxonomy" id="1243014"/>
    <lineage>
        <taxon>Bacteria</taxon>
        <taxon>Pseudomonadati</taxon>
        <taxon>Pseudomonadota</taxon>
        <taxon>Gammaproteobacteria</taxon>
        <taxon>Vibrionales</taxon>
        <taxon>Vibrionaceae</taxon>
        <taxon>Vibrio</taxon>
    </lineage>
</organism>
<dbReference type="EMBL" id="OANU01000029">
    <property type="protein sequence ID" value="SNX48596.1"/>
    <property type="molecule type" value="Genomic_DNA"/>
</dbReference>
<reference evidence="2" key="1">
    <citation type="submission" date="2016-06" db="EMBL/GenBank/DDBJ databases">
        <authorList>
            <person name="Rodrigo-Torres L."/>
            <person name="Arahal R.D."/>
            <person name="Lucena T."/>
        </authorList>
    </citation>
    <scope>NUCLEOTIDE SEQUENCE [LARGE SCALE GENOMIC DNA]</scope>
    <source>
        <strain evidence="2">CECT8203</strain>
    </source>
</reference>
<dbReference type="EC" id="3.1.3.-" evidence="1"/>
<dbReference type="GO" id="GO:0000287">
    <property type="term" value="F:magnesium ion binding"/>
    <property type="evidence" value="ECO:0007669"/>
    <property type="project" value="UniProtKB-ARBA"/>
</dbReference>
<dbReference type="InterPro" id="IPR036412">
    <property type="entry name" value="HAD-like_sf"/>
</dbReference>
<dbReference type="NCBIfam" id="TIGR01484">
    <property type="entry name" value="HAD-SF-IIB"/>
    <property type="match status" value="1"/>
</dbReference>
<protein>
    <submittedName>
        <fullName evidence="1">Flavin mononucleotide phosphatase YbjI</fullName>
        <ecNumber evidence="1">3.1.3.-</ecNumber>
    </submittedName>
</protein>
<proteinExistence type="predicted"/>
<dbReference type="Gene3D" id="3.40.50.1000">
    <property type="entry name" value="HAD superfamily/HAD-like"/>
    <property type="match status" value="1"/>
</dbReference>
<dbReference type="CDD" id="cd07518">
    <property type="entry name" value="HAD_YbiV-Like"/>
    <property type="match status" value="1"/>
</dbReference>
<dbReference type="GO" id="GO:0005829">
    <property type="term" value="C:cytosol"/>
    <property type="evidence" value="ECO:0007669"/>
    <property type="project" value="TreeGrafter"/>
</dbReference>
<dbReference type="OrthoDB" id="3180855at2"/>
<dbReference type="InterPro" id="IPR023214">
    <property type="entry name" value="HAD_sf"/>
</dbReference>
<dbReference type="Proteomes" id="UP000219336">
    <property type="component" value="Unassembled WGS sequence"/>
</dbReference>
<dbReference type="AlphaFoldDB" id="A0A240EJ32"/>